<protein>
    <submittedName>
        <fullName evidence="8">Molybdenum ABC transporter ATP-binding protein ModC</fullName>
    </submittedName>
</protein>
<dbReference type="InterPro" id="IPR027417">
    <property type="entry name" value="P-loop_NTPase"/>
</dbReference>
<dbReference type="InterPro" id="IPR005116">
    <property type="entry name" value="Transp-assoc_OB_typ1"/>
</dbReference>
<evidence type="ECO:0000259" key="7">
    <source>
        <dbReference type="PROSITE" id="PS51866"/>
    </source>
</evidence>
<dbReference type="InterPro" id="IPR050093">
    <property type="entry name" value="ABC_SmlMolc_Importer"/>
</dbReference>
<evidence type="ECO:0000256" key="1">
    <source>
        <dbReference type="ARBA" id="ARBA00022448"/>
    </source>
</evidence>
<evidence type="ECO:0000313" key="8">
    <source>
        <dbReference type="EMBL" id="VAW22068.1"/>
    </source>
</evidence>
<keyword evidence="3" id="KW-0997">Cell inner membrane</keyword>
<evidence type="ECO:0000256" key="3">
    <source>
        <dbReference type="ARBA" id="ARBA00022519"/>
    </source>
</evidence>
<dbReference type="InterPro" id="IPR003593">
    <property type="entry name" value="AAA+_ATPase"/>
</dbReference>
<dbReference type="InterPro" id="IPR011868">
    <property type="entry name" value="ModC_ABC_ATP-bd"/>
</dbReference>
<dbReference type="GO" id="GO:0005524">
    <property type="term" value="F:ATP binding"/>
    <property type="evidence" value="ECO:0007669"/>
    <property type="project" value="UniProtKB-KW"/>
</dbReference>
<dbReference type="InterPro" id="IPR008995">
    <property type="entry name" value="Mo/tungstate-bd_C_term_dom"/>
</dbReference>
<keyword evidence="4" id="KW-0547">Nucleotide-binding</keyword>
<dbReference type="Pfam" id="PF03459">
    <property type="entry name" value="TOBE"/>
    <property type="match status" value="1"/>
</dbReference>
<dbReference type="PROSITE" id="PS50893">
    <property type="entry name" value="ABC_TRANSPORTER_2"/>
    <property type="match status" value="1"/>
</dbReference>
<reference evidence="8" key="1">
    <citation type="submission" date="2018-06" db="EMBL/GenBank/DDBJ databases">
        <authorList>
            <person name="Zhirakovskaya E."/>
        </authorList>
    </citation>
    <scope>NUCLEOTIDE SEQUENCE</scope>
</reference>
<dbReference type="SUPFAM" id="SSF52540">
    <property type="entry name" value="P-loop containing nucleoside triphosphate hydrolases"/>
    <property type="match status" value="1"/>
</dbReference>
<dbReference type="GO" id="GO:0016020">
    <property type="term" value="C:membrane"/>
    <property type="evidence" value="ECO:0007669"/>
    <property type="project" value="InterPro"/>
</dbReference>
<keyword evidence="3" id="KW-0472">Membrane</keyword>
<evidence type="ECO:0000259" key="6">
    <source>
        <dbReference type="PROSITE" id="PS50893"/>
    </source>
</evidence>
<dbReference type="InterPro" id="IPR017871">
    <property type="entry name" value="ABC_transporter-like_CS"/>
</dbReference>
<dbReference type="Pfam" id="PF00005">
    <property type="entry name" value="ABC_tran"/>
    <property type="match status" value="1"/>
</dbReference>
<dbReference type="EMBL" id="UOEP01000164">
    <property type="protein sequence ID" value="VAW22068.1"/>
    <property type="molecule type" value="Genomic_DNA"/>
</dbReference>
<dbReference type="InterPro" id="IPR003439">
    <property type="entry name" value="ABC_transporter-like_ATP-bd"/>
</dbReference>
<gene>
    <name evidence="8" type="ORF">MNBD_BACTEROID01-2508</name>
</gene>
<dbReference type="SMART" id="SM00382">
    <property type="entry name" value="AAA"/>
    <property type="match status" value="1"/>
</dbReference>
<keyword evidence="2" id="KW-0500">Molybdenum</keyword>
<keyword evidence="1" id="KW-0813">Transport</keyword>
<feature type="domain" description="ABC transporter" evidence="6">
    <location>
        <begin position="2"/>
        <end position="234"/>
    </location>
</feature>
<dbReference type="GO" id="GO:0140359">
    <property type="term" value="F:ABC-type transporter activity"/>
    <property type="evidence" value="ECO:0007669"/>
    <property type="project" value="InterPro"/>
</dbReference>
<evidence type="ECO:0000256" key="2">
    <source>
        <dbReference type="ARBA" id="ARBA00022505"/>
    </source>
</evidence>
<dbReference type="GO" id="GO:0015098">
    <property type="term" value="F:molybdate ion transmembrane transporter activity"/>
    <property type="evidence" value="ECO:0007669"/>
    <property type="project" value="InterPro"/>
</dbReference>
<dbReference type="PROSITE" id="PS00211">
    <property type="entry name" value="ABC_TRANSPORTER_1"/>
    <property type="match status" value="1"/>
</dbReference>
<dbReference type="NCBIfam" id="TIGR02142">
    <property type="entry name" value="modC_ABC"/>
    <property type="match status" value="1"/>
</dbReference>
<sequence length="363" mass="40417">MCNLKVDIKVRRDSFALELNECLTAQVTGVFGPSGSGKSTLLNAIAGLQKPQRGFISLNGRVITDTAANRICPPHKRKIGYVFQESRLFPHLNVRKNLLFGVKLKSGGGRKINFDDVVNVLDIAQLLDKNINECSGGEQQRIAIGRALLTEPGLLLLDEPFSAVDYQLRKQILLYIKQISQNWQIPMLVVSHDLSDLLILTQSLLVLKEGKVEGNGLFHDLVVKESCFDLIHRSGLLNVFRMNVSRLMENSNLVTLKSYTHNFCIQALFQSLPVGKGVDDEVQVLVKPDDIAVSLEPVTGISIRNQIKGVIKDMFEKDGYSLCMVDSGEKILVEITEASRQKMNLLPGQTVYCFFKSVSVKIF</sequence>
<keyword evidence="3" id="KW-1003">Cell membrane</keyword>
<dbReference type="PANTHER" id="PTHR42781">
    <property type="entry name" value="SPERMIDINE/PUTRESCINE IMPORT ATP-BINDING PROTEIN POTA"/>
    <property type="match status" value="1"/>
</dbReference>
<accession>A0A3B0TVQ2</accession>
<dbReference type="PROSITE" id="PS51866">
    <property type="entry name" value="MOP"/>
    <property type="match status" value="1"/>
</dbReference>
<keyword evidence="5 8" id="KW-0067">ATP-binding</keyword>
<dbReference type="PANTHER" id="PTHR42781:SF4">
    <property type="entry name" value="SPERMIDINE_PUTRESCINE IMPORT ATP-BINDING PROTEIN POTA"/>
    <property type="match status" value="1"/>
</dbReference>
<dbReference type="SUPFAM" id="SSF50331">
    <property type="entry name" value="MOP-like"/>
    <property type="match status" value="1"/>
</dbReference>
<organism evidence="8">
    <name type="scientific">hydrothermal vent metagenome</name>
    <dbReference type="NCBI Taxonomy" id="652676"/>
    <lineage>
        <taxon>unclassified sequences</taxon>
        <taxon>metagenomes</taxon>
        <taxon>ecological metagenomes</taxon>
    </lineage>
</organism>
<dbReference type="AlphaFoldDB" id="A0A3B0TVQ2"/>
<evidence type="ECO:0000256" key="5">
    <source>
        <dbReference type="ARBA" id="ARBA00022840"/>
    </source>
</evidence>
<dbReference type="Gene3D" id="3.40.50.300">
    <property type="entry name" value="P-loop containing nucleotide triphosphate hydrolases"/>
    <property type="match status" value="1"/>
</dbReference>
<dbReference type="InterPro" id="IPR004606">
    <property type="entry name" value="Mop_domain"/>
</dbReference>
<name>A0A3B0TVQ2_9ZZZZ</name>
<dbReference type="GO" id="GO:0016887">
    <property type="term" value="F:ATP hydrolysis activity"/>
    <property type="evidence" value="ECO:0007669"/>
    <property type="project" value="InterPro"/>
</dbReference>
<evidence type="ECO:0000256" key="4">
    <source>
        <dbReference type="ARBA" id="ARBA00022741"/>
    </source>
</evidence>
<proteinExistence type="predicted"/>
<feature type="domain" description="Mop" evidence="7">
    <location>
        <begin position="300"/>
        <end position="363"/>
    </location>
</feature>
<dbReference type="Gene3D" id="2.40.50.100">
    <property type="match status" value="1"/>
</dbReference>